<dbReference type="Pfam" id="PF20131">
    <property type="entry name" value="MC3"/>
    <property type="match status" value="1"/>
</dbReference>
<evidence type="ECO:0000313" key="2">
    <source>
        <dbReference type="Proteomes" id="UP000021816"/>
    </source>
</evidence>
<sequence>MTEVGRPVRLSEAAIVQNEALGAYVLWKFGLGFQERDGQAATLPLAFLVLPLILHAPTLEMVLSTYKGSGLHLFVGKLGEQREDLIAVHGRALSLRQLSLESLMRAEQSGLIRIDPTTATMWSVGPYDDLAAPSLPERIRRIAPASEKVGYWFAGLSDQQVAHTLRVEF</sequence>
<evidence type="ECO:0000313" key="1">
    <source>
        <dbReference type="EMBL" id="EXI82542.1"/>
    </source>
</evidence>
<dbReference type="PATRIC" id="fig|1454003.3.peg.334"/>
<dbReference type="STRING" id="1454003.AW10_00328"/>
<accession>A0A011Q005</accession>
<proteinExistence type="predicted"/>
<protein>
    <submittedName>
        <fullName evidence="1">Uncharacterized protein</fullName>
    </submittedName>
</protein>
<dbReference type="EMBL" id="JEMX01000010">
    <property type="protein sequence ID" value="EXI82542.1"/>
    <property type="molecule type" value="Genomic_DNA"/>
</dbReference>
<organism evidence="1 2">
    <name type="scientific">Candidatus Accumulibacter appositus</name>
    <dbReference type="NCBI Taxonomy" id="1454003"/>
    <lineage>
        <taxon>Bacteria</taxon>
        <taxon>Pseudomonadati</taxon>
        <taxon>Pseudomonadota</taxon>
        <taxon>Betaproteobacteria</taxon>
        <taxon>Candidatus Accumulibacter</taxon>
    </lineage>
</organism>
<dbReference type="AlphaFoldDB" id="A0A011Q005"/>
<reference evidence="1 2" key="1">
    <citation type="submission" date="2014-02" db="EMBL/GenBank/DDBJ databases">
        <title>Expanding our view of genomic diversity in Candidatus Accumulibacter clades.</title>
        <authorList>
            <person name="Skennerton C.T."/>
            <person name="Barr J.J."/>
            <person name="Slater F.R."/>
            <person name="Bond P.L."/>
            <person name="Tyson G.W."/>
        </authorList>
    </citation>
    <scope>NUCLEOTIDE SEQUENCE [LARGE SCALE GENOMIC DNA]</scope>
    <source>
        <strain evidence="2">BA-92</strain>
    </source>
</reference>
<comment type="caution">
    <text evidence="1">The sequence shown here is derived from an EMBL/GenBank/DDBJ whole genome shotgun (WGS) entry which is preliminary data.</text>
</comment>
<dbReference type="InterPro" id="IPR045390">
    <property type="entry name" value="ABC-3C_MC3"/>
</dbReference>
<dbReference type="Proteomes" id="UP000021816">
    <property type="component" value="Unassembled WGS sequence"/>
</dbReference>
<gene>
    <name evidence="1" type="ORF">AW10_00328</name>
</gene>
<name>A0A011Q005_9PROT</name>